<dbReference type="STRING" id="321763.SAMN04488692_10483"/>
<keyword evidence="2" id="KW-1185">Reference proteome</keyword>
<proteinExistence type="predicted"/>
<sequence length="72" mass="8237">MAQEKSDLLQVAEKLSYCLEKVEEIDPLEADIDDDIVKNRIITLRGYLRYLDKDGIDVLKKIQSRIEGAENG</sequence>
<dbReference type="Proteomes" id="UP000199476">
    <property type="component" value="Unassembled WGS sequence"/>
</dbReference>
<organism evidence="1 2">
    <name type="scientific">Halarsenatibacter silvermanii</name>
    <dbReference type="NCBI Taxonomy" id="321763"/>
    <lineage>
        <taxon>Bacteria</taxon>
        <taxon>Bacillati</taxon>
        <taxon>Bacillota</taxon>
        <taxon>Clostridia</taxon>
        <taxon>Halanaerobiales</taxon>
        <taxon>Halarsenatibacteraceae</taxon>
        <taxon>Halarsenatibacter</taxon>
    </lineage>
</organism>
<dbReference type="RefSeq" id="WP_089758551.1">
    <property type="nucleotide sequence ID" value="NZ_FNGO01000004.1"/>
</dbReference>
<dbReference type="EMBL" id="FNGO01000004">
    <property type="protein sequence ID" value="SDL40669.1"/>
    <property type="molecule type" value="Genomic_DNA"/>
</dbReference>
<protein>
    <submittedName>
        <fullName evidence="1">Uncharacterized protein</fullName>
    </submittedName>
</protein>
<dbReference type="AlphaFoldDB" id="A0A1G9JT02"/>
<evidence type="ECO:0000313" key="1">
    <source>
        <dbReference type="EMBL" id="SDL40669.1"/>
    </source>
</evidence>
<evidence type="ECO:0000313" key="2">
    <source>
        <dbReference type="Proteomes" id="UP000199476"/>
    </source>
</evidence>
<name>A0A1G9JT02_9FIRM</name>
<dbReference type="OrthoDB" id="2112268at2"/>
<gene>
    <name evidence="1" type="ORF">SAMN04488692_10483</name>
</gene>
<accession>A0A1G9JT02</accession>
<reference evidence="1 2" key="1">
    <citation type="submission" date="2016-10" db="EMBL/GenBank/DDBJ databases">
        <authorList>
            <person name="de Groot N.N."/>
        </authorList>
    </citation>
    <scope>NUCLEOTIDE SEQUENCE [LARGE SCALE GENOMIC DNA]</scope>
    <source>
        <strain evidence="1 2">SLAS-1</strain>
    </source>
</reference>